<protein>
    <submittedName>
        <fullName evidence="2">Rhodanese-like domain-containing protein</fullName>
    </submittedName>
</protein>
<accession>A0ABV6KKZ3</accession>
<gene>
    <name evidence="2" type="ORF">ACFFHF_01520</name>
</gene>
<keyword evidence="3" id="KW-1185">Reference proteome</keyword>
<dbReference type="InterPro" id="IPR036873">
    <property type="entry name" value="Rhodanese-like_dom_sf"/>
</dbReference>
<proteinExistence type="predicted"/>
<sequence>MVKEITTAELQEKLEKGEKLELIDVREDEEVAAGMIPGAKHIKMGEIPMRLDELDQDTEYIFICRSGGRSENVCYFLHDHGYNVVNMVGGMMKWTGKVE</sequence>
<evidence type="ECO:0000259" key="1">
    <source>
        <dbReference type="PROSITE" id="PS50206"/>
    </source>
</evidence>
<feature type="domain" description="Rhodanese" evidence="1">
    <location>
        <begin position="16"/>
        <end position="99"/>
    </location>
</feature>
<dbReference type="Gene3D" id="3.40.250.10">
    <property type="entry name" value="Rhodanese-like domain"/>
    <property type="match status" value="1"/>
</dbReference>
<reference evidence="2 3" key="1">
    <citation type="submission" date="2024-09" db="EMBL/GenBank/DDBJ databases">
        <authorList>
            <person name="Sun Q."/>
            <person name="Mori K."/>
        </authorList>
    </citation>
    <scope>NUCLEOTIDE SEQUENCE [LARGE SCALE GENOMIC DNA]</scope>
    <source>
        <strain evidence="2 3">CGMCC 1.9126</strain>
    </source>
</reference>
<dbReference type="RefSeq" id="WP_119709527.1">
    <property type="nucleotide sequence ID" value="NZ_JBHLUU010000009.1"/>
</dbReference>
<dbReference type="InterPro" id="IPR050229">
    <property type="entry name" value="GlpE_sulfurtransferase"/>
</dbReference>
<name>A0ABV6KKZ3_9BACI</name>
<dbReference type="InterPro" id="IPR001763">
    <property type="entry name" value="Rhodanese-like_dom"/>
</dbReference>
<dbReference type="Proteomes" id="UP001589738">
    <property type="component" value="Unassembled WGS sequence"/>
</dbReference>
<dbReference type="CDD" id="cd00158">
    <property type="entry name" value="RHOD"/>
    <property type="match status" value="1"/>
</dbReference>
<dbReference type="PANTHER" id="PTHR43031:SF17">
    <property type="entry name" value="SULFURTRANSFERASE YTWF-RELATED"/>
    <property type="match status" value="1"/>
</dbReference>
<dbReference type="PROSITE" id="PS50206">
    <property type="entry name" value="RHODANESE_3"/>
    <property type="match status" value="1"/>
</dbReference>
<dbReference type="EMBL" id="JBHLUU010000009">
    <property type="protein sequence ID" value="MFC0473994.1"/>
    <property type="molecule type" value="Genomic_DNA"/>
</dbReference>
<dbReference type="SMART" id="SM00450">
    <property type="entry name" value="RHOD"/>
    <property type="match status" value="1"/>
</dbReference>
<organism evidence="2 3">
    <name type="scientific">Robertmurraya beringensis</name>
    <dbReference type="NCBI Taxonomy" id="641660"/>
    <lineage>
        <taxon>Bacteria</taxon>
        <taxon>Bacillati</taxon>
        <taxon>Bacillota</taxon>
        <taxon>Bacilli</taxon>
        <taxon>Bacillales</taxon>
        <taxon>Bacillaceae</taxon>
        <taxon>Robertmurraya</taxon>
    </lineage>
</organism>
<dbReference type="PANTHER" id="PTHR43031">
    <property type="entry name" value="FAD-DEPENDENT OXIDOREDUCTASE"/>
    <property type="match status" value="1"/>
</dbReference>
<evidence type="ECO:0000313" key="2">
    <source>
        <dbReference type="EMBL" id="MFC0473994.1"/>
    </source>
</evidence>
<dbReference type="Pfam" id="PF00581">
    <property type="entry name" value="Rhodanese"/>
    <property type="match status" value="1"/>
</dbReference>
<comment type="caution">
    <text evidence="2">The sequence shown here is derived from an EMBL/GenBank/DDBJ whole genome shotgun (WGS) entry which is preliminary data.</text>
</comment>
<dbReference type="SUPFAM" id="SSF52821">
    <property type="entry name" value="Rhodanese/Cell cycle control phosphatase"/>
    <property type="match status" value="1"/>
</dbReference>
<evidence type="ECO:0000313" key="3">
    <source>
        <dbReference type="Proteomes" id="UP001589738"/>
    </source>
</evidence>